<keyword evidence="1 2" id="KW-0238">DNA-binding</keyword>
<comment type="caution">
    <text evidence="3">The sequence shown here is derived from an EMBL/GenBank/DDBJ whole genome shotgun (WGS) entry which is preliminary data.</text>
</comment>
<accession>A0AB36B6L5</accession>
<dbReference type="InterPro" id="IPR000424">
    <property type="entry name" value="Primosome_PriB/ssb"/>
</dbReference>
<dbReference type="AlphaFoldDB" id="A0AB36B6L5"/>
<evidence type="ECO:0000256" key="1">
    <source>
        <dbReference type="ARBA" id="ARBA00023125"/>
    </source>
</evidence>
<proteinExistence type="predicted"/>
<evidence type="ECO:0000313" key="3">
    <source>
        <dbReference type="EMBL" id="MZH56030.1"/>
    </source>
</evidence>
<organism evidence="3 4">
    <name type="scientific">Clostridium innocuum</name>
    <dbReference type="NCBI Taxonomy" id="1522"/>
    <lineage>
        <taxon>Bacteria</taxon>
        <taxon>Bacillati</taxon>
        <taxon>Bacillota</taxon>
        <taxon>Clostridia</taxon>
        <taxon>Eubacteriales</taxon>
        <taxon>Clostridiaceae</taxon>
        <taxon>Clostridium</taxon>
    </lineage>
</organism>
<dbReference type="RefSeq" id="WP_161129134.1">
    <property type="nucleotide sequence ID" value="NZ_WWTM01000055.1"/>
</dbReference>
<dbReference type="Proteomes" id="UP000604383">
    <property type="component" value="Unassembled WGS sequence"/>
</dbReference>
<dbReference type="Gene3D" id="2.40.50.140">
    <property type="entry name" value="Nucleic acid-binding proteins"/>
    <property type="match status" value="1"/>
</dbReference>
<protein>
    <submittedName>
        <fullName evidence="3">Single-stranded DNA-binding protein</fullName>
    </submittedName>
</protein>
<evidence type="ECO:0000313" key="4">
    <source>
        <dbReference type="Proteomes" id="UP000604383"/>
    </source>
</evidence>
<reference evidence="3" key="1">
    <citation type="journal article" date="2019" name="Nat. Med.">
        <title>A library of human gut bacterial isolates paired with longitudinal multiomics data enables mechanistic microbiome research.</title>
        <authorList>
            <person name="Poyet M."/>
            <person name="Groussin M."/>
            <person name="Gibbons S.M."/>
            <person name="Avila-Pacheco J."/>
            <person name="Jiang X."/>
            <person name="Kearney S.M."/>
            <person name="Perrotta A.R."/>
            <person name="Berdy B."/>
            <person name="Zhao S."/>
            <person name="Lieberman T.D."/>
            <person name="Swanson P.K."/>
            <person name="Smith M."/>
            <person name="Roesemann S."/>
            <person name="Alexander J.E."/>
            <person name="Rich S.A."/>
            <person name="Livny J."/>
            <person name="Vlamakis H."/>
            <person name="Clish C."/>
            <person name="Bullock K."/>
            <person name="Deik A."/>
            <person name="Scott J."/>
            <person name="Pierce K.A."/>
            <person name="Xavier R.J."/>
            <person name="Alm E.J."/>
        </authorList>
    </citation>
    <scope>NUCLEOTIDE SEQUENCE</scope>
    <source>
        <strain evidence="3">BIOML-A12</strain>
    </source>
</reference>
<sequence>MEREMININANLIKEPVSTSFFKDGKESQVVNFTLAKGYGKGKEYINCAVYGDKVDVAKTFAKGDFVHVYGYFNHRMKDGKTYKNFIVQSLNKIEKKEN</sequence>
<gene>
    <name evidence="3" type="ORF">GT664_09740</name>
</gene>
<name>A0AB36B6L5_CLOIN</name>
<dbReference type="InterPro" id="IPR012340">
    <property type="entry name" value="NA-bd_OB-fold"/>
</dbReference>
<dbReference type="GO" id="GO:0003697">
    <property type="term" value="F:single-stranded DNA binding"/>
    <property type="evidence" value="ECO:0007669"/>
    <property type="project" value="InterPro"/>
</dbReference>
<dbReference type="SUPFAM" id="SSF50249">
    <property type="entry name" value="Nucleic acid-binding proteins"/>
    <property type="match status" value="1"/>
</dbReference>
<dbReference type="EMBL" id="WWTN01000014">
    <property type="protein sequence ID" value="MZH56030.1"/>
    <property type="molecule type" value="Genomic_DNA"/>
</dbReference>
<dbReference type="PROSITE" id="PS50935">
    <property type="entry name" value="SSB"/>
    <property type="match status" value="1"/>
</dbReference>
<evidence type="ECO:0000256" key="2">
    <source>
        <dbReference type="PROSITE-ProRule" id="PRU00252"/>
    </source>
</evidence>